<evidence type="ECO:0000256" key="1">
    <source>
        <dbReference type="ARBA" id="ARBA00004170"/>
    </source>
</evidence>
<evidence type="ECO:0000256" key="3">
    <source>
        <dbReference type="ARBA" id="ARBA00009884"/>
    </source>
</evidence>
<evidence type="ECO:0000313" key="9">
    <source>
        <dbReference type="Proteomes" id="UP001159042"/>
    </source>
</evidence>
<name>A0AAV8W7Z9_9CUCU</name>
<dbReference type="FunFam" id="3.40.50.2060:FF:000002">
    <property type="entry name" value="sec1 family domain-containing protein 1"/>
    <property type="match status" value="1"/>
</dbReference>
<dbReference type="PIRSF" id="PIRSF005715">
    <property type="entry name" value="VPS45_Sec1"/>
    <property type="match status" value="1"/>
</dbReference>
<evidence type="ECO:0000256" key="4">
    <source>
        <dbReference type="ARBA" id="ARBA00022490"/>
    </source>
</evidence>
<comment type="similarity">
    <text evidence="3">Belongs to the STXBP/unc-18/SEC1 family.</text>
</comment>
<evidence type="ECO:0000256" key="7">
    <source>
        <dbReference type="ARBA" id="ARBA00073989"/>
    </source>
</evidence>
<comment type="function">
    <text evidence="6">Non-vital for development.</text>
</comment>
<dbReference type="GO" id="GO:0005737">
    <property type="term" value="C:cytoplasm"/>
    <property type="evidence" value="ECO:0007669"/>
    <property type="project" value="UniProtKB-SubCell"/>
</dbReference>
<sequence length="645" mass="72830">MTSLRQKQINAIKQMLNLNQPQTKLGGLEPVWKILIYDRLGQDIISPLLSVKELREQGVTLFMQLHSDRDPIPEVPAVYFCAPTEENLGRISQDFQAGVYDIYHLNFISPISRQKLEDLASAAITANCVANIHKVFDQYVNFISLEDDMFVLKHQHSDAISYYNINKGDIKDSEMEAVMNTIVDGLFSVFVTSGTVPIIRSPKGNAAEMVAKKLDKKLRDNLFDARNNLFHTDAQAGNFNFQRPLLLVLDRNVDMATPLHHTWTYQALAHDLLELALNRVVIEESTPTGGLYYDILFLFPIFVNVVGARAKNRTCELDCKDKFWWSHKGSPFPTVAEAIQEELEQYKSSEEEVKKLKTSMGIDGENDIALSFVSDNTTKITSAVNSLPQLLEKKRLIDMHTSVATAILNCIKSRKLDTFFELEEKIMSKAQALDKPLLDILSDPGAGTPEDKMRLFIIFYICNPHLSESDVKKYEAALNQAGCDLNPLNYIKRWKSYTKMALAANINQYEGAGTKTVSMFSKLVSQGSNFVMEGVKNLVVKRHNLPVTKIVDNLMEFKNSQEMDEYLYLDPKQLKLTDIPRNRSPFQDAIVFIVGGGNYIEYQNLVDYAKAKTTAGTTKRITYGATTLSNAKQFLKQLALLGQEM</sequence>
<dbReference type="InterPro" id="IPR043154">
    <property type="entry name" value="Sec-1-like_dom1"/>
</dbReference>
<dbReference type="GO" id="GO:0016020">
    <property type="term" value="C:membrane"/>
    <property type="evidence" value="ECO:0007669"/>
    <property type="project" value="UniProtKB-SubCell"/>
</dbReference>
<dbReference type="Gene3D" id="1.25.40.60">
    <property type="match status" value="1"/>
</dbReference>
<dbReference type="Gene3D" id="3.90.830.10">
    <property type="entry name" value="Syntaxin Binding Protein 1, Chain A, domain 2"/>
    <property type="match status" value="1"/>
</dbReference>
<dbReference type="Pfam" id="PF00995">
    <property type="entry name" value="Sec1"/>
    <property type="match status" value="1"/>
</dbReference>
<dbReference type="FunFam" id="1.25.40.60:FF:000002">
    <property type="entry name" value="Sec1 family domain containing 1"/>
    <property type="match status" value="1"/>
</dbReference>
<gene>
    <name evidence="8" type="ORF">NQ315_007783</name>
</gene>
<dbReference type="EMBL" id="JANEYG010000006">
    <property type="protein sequence ID" value="KAJ8922748.1"/>
    <property type="molecule type" value="Genomic_DNA"/>
</dbReference>
<keyword evidence="4" id="KW-0963">Cytoplasm</keyword>
<keyword evidence="9" id="KW-1185">Reference proteome</keyword>
<dbReference type="GO" id="GO:0016192">
    <property type="term" value="P:vesicle-mediated transport"/>
    <property type="evidence" value="ECO:0007669"/>
    <property type="project" value="InterPro"/>
</dbReference>
<proteinExistence type="inferred from homology"/>
<evidence type="ECO:0000256" key="2">
    <source>
        <dbReference type="ARBA" id="ARBA00004496"/>
    </source>
</evidence>
<dbReference type="Gene3D" id="3.40.50.2060">
    <property type="match status" value="1"/>
</dbReference>
<evidence type="ECO:0000256" key="5">
    <source>
        <dbReference type="ARBA" id="ARBA00023136"/>
    </source>
</evidence>
<keyword evidence="5" id="KW-0472">Membrane</keyword>
<accession>A0AAV8W7Z9</accession>
<comment type="subcellular location">
    <subcellularLocation>
        <location evidence="2">Cytoplasm</location>
    </subcellularLocation>
    <subcellularLocation>
        <location evidence="1">Membrane</location>
        <topology evidence="1">Peripheral membrane protein</topology>
    </subcellularLocation>
</comment>
<evidence type="ECO:0000313" key="8">
    <source>
        <dbReference type="EMBL" id="KAJ8922748.1"/>
    </source>
</evidence>
<dbReference type="Gene3D" id="3.40.50.1910">
    <property type="match status" value="1"/>
</dbReference>
<dbReference type="SUPFAM" id="SSF56815">
    <property type="entry name" value="Sec1/munc18-like (SM) proteins"/>
    <property type="match status" value="1"/>
</dbReference>
<dbReference type="Proteomes" id="UP001159042">
    <property type="component" value="Unassembled WGS sequence"/>
</dbReference>
<evidence type="ECO:0000256" key="6">
    <source>
        <dbReference type="ARBA" id="ARBA00056448"/>
    </source>
</evidence>
<reference evidence="8 9" key="1">
    <citation type="journal article" date="2023" name="Insect Mol. Biol.">
        <title>Genome sequencing provides insights into the evolution of gene families encoding plant cell wall-degrading enzymes in longhorned beetles.</title>
        <authorList>
            <person name="Shin N.R."/>
            <person name="Okamura Y."/>
            <person name="Kirsch R."/>
            <person name="Pauchet Y."/>
        </authorList>
    </citation>
    <scope>NUCLEOTIDE SEQUENCE [LARGE SCALE GENOMIC DNA]</scope>
    <source>
        <strain evidence="8">EAD_L_NR</strain>
    </source>
</reference>
<dbReference type="InterPro" id="IPR043127">
    <property type="entry name" value="Sec-1-like_dom3a"/>
</dbReference>
<protein>
    <recommendedName>
        <fullName evidence="7">Protein sly1 homolog</fullName>
    </recommendedName>
</protein>
<comment type="caution">
    <text evidence="8">The sequence shown here is derived from an EMBL/GenBank/DDBJ whole genome shotgun (WGS) entry which is preliminary data.</text>
</comment>
<dbReference type="AlphaFoldDB" id="A0AAV8W7Z9"/>
<dbReference type="PANTHER" id="PTHR11679">
    <property type="entry name" value="VESICLE PROTEIN SORTING-ASSOCIATED"/>
    <property type="match status" value="1"/>
</dbReference>
<dbReference type="InterPro" id="IPR036045">
    <property type="entry name" value="Sec1-like_sf"/>
</dbReference>
<dbReference type="InterPro" id="IPR001619">
    <property type="entry name" value="Sec1-like"/>
</dbReference>
<dbReference type="InterPro" id="IPR027482">
    <property type="entry name" value="Sec1-like_dom2"/>
</dbReference>
<organism evidence="8 9">
    <name type="scientific">Exocentrus adspersus</name>
    <dbReference type="NCBI Taxonomy" id="1586481"/>
    <lineage>
        <taxon>Eukaryota</taxon>
        <taxon>Metazoa</taxon>
        <taxon>Ecdysozoa</taxon>
        <taxon>Arthropoda</taxon>
        <taxon>Hexapoda</taxon>
        <taxon>Insecta</taxon>
        <taxon>Pterygota</taxon>
        <taxon>Neoptera</taxon>
        <taxon>Endopterygota</taxon>
        <taxon>Coleoptera</taxon>
        <taxon>Polyphaga</taxon>
        <taxon>Cucujiformia</taxon>
        <taxon>Chrysomeloidea</taxon>
        <taxon>Cerambycidae</taxon>
        <taxon>Lamiinae</taxon>
        <taxon>Acanthocinini</taxon>
        <taxon>Exocentrus</taxon>
    </lineage>
</organism>